<comment type="similarity">
    <text evidence="1 11">Belongs to the protein kinase superfamily. RIO-type Ser/Thr kinase family.</text>
</comment>
<evidence type="ECO:0000313" key="15">
    <source>
        <dbReference type="WBParaSite" id="ASIM_0001482901-mRNA-1"/>
    </source>
</evidence>
<evidence type="ECO:0000256" key="10">
    <source>
        <dbReference type="ARBA" id="ARBA00048679"/>
    </source>
</evidence>
<dbReference type="InterPro" id="IPR011009">
    <property type="entry name" value="Kinase-like_dom_sf"/>
</dbReference>
<keyword evidence="6 11" id="KW-0418">Kinase</keyword>
<evidence type="ECO:0000256" key="11">
    <source>
        <dbReference type="PIRNR" id="PIRNR038146"/>
    </source>
</evidence>
<evidence type="ECO:0000259" key="12">
    <source>
        <dbReference type="SMART" id="SM00090"/>
    </source>
</evidence>
<dbReference type="InterPro" id="IPR051272">
    <property type="entry name" value="RIO-type_Ser/Thr_kinase"/>
</dbReference>
<keyword evidence="14" id="KW-1185">Reference proteome</keyword>
<dbReference type="Proteomes" id="UP000267096">
    <property type="component" value="Unassembled WGS sequence"/>
</dbReference>
<evidence type="ECO:0000313" key="14">
    <source>
        <dbReference type="Proteomes" id="UP000267096"/>
    </source>
</evidence>
<dbReference type="InterPro" id="IPR018935">
    <property type="entry name" value="RIO_kinase_CS"/>
</dbReference>
<dbReference type="EC" id="2.7.11.1" evidence="11"/>
<accession>A0A0M3K1S4</accession>
<reference evidence="15" key="1">
    <citation type="submission" date="2016-04" db="UniProtKB">
        <authorList>
            <consortium name="WormBaseParasite"/>
        </authorList>
    </citation>
    <scope>IDENTIFICATION</scope>
</reference>
<keyword evidence="2 11" id="KW-0723">Serine/threonine-protein kinase</keyword>
<dbReference type="SUPFAM" id="SSF56112">
    <property type="entry name" value="Protein kinase-like (PK-like)"/>
    <property type="match status" value="1"/>
</dbReference>
<keyword evidence="8 11" id="KW-0460">Magnesium</keyword>
<keyword evidence="4 11" id="KW-0479">Metal-binding</keyword>
<dbReference type="Gene3D" id="3.30.200.20">
    <property type="entry name" value="Phosphorylase Kinase, domain 1"/>
    <property type="match status" value="1"/>
</dbReference>
<comment type="cofactor">
    <cofactor evidence="11">
        <name>Mg(2+)</name>
        <dbReference type="ChEBI" id="CHEBI:18420"/>
    </cofactor>
</comment>
<sequence>MANGGVSMKSSPWGKNVKEVTDVDDEPIVSLIEIMNEELAEQLEEAELADATETGLDSSLAQYGLTVEDVGEGADDLTLARALQAQFDREYQASLKVEPKKGKGTKIEVNFESYHPSYDLEGDYDDESGEDDEDLREFATNLLYENVKEEFPPCGFVKDAEGNLITKHDKELSEKRNTNKVMQFPIDFPTGDVVGEKLSNRVFNTLRAYSKTDQKRNIRIRDKEEKATNDQSMDATTRMILYKWINSGEMFDRVEGVIATGKESVVLHAATRADSVLNLEEAHYAIKVFKMTLTEFKNRSEYVQNDYRFKNPRRVLRVWAEKEFMNLHRMVRAGLRCPEPIRLKKHVMVMSLIGSGGRAAPKLKSIDWEDEESKVDAFEQVREAMLRMFKECNLVHGDLSEFNMLYHLGQVYIIDVSQAIDISHPRALFFLLRDIENVLEFFGRILTEGLPTATELFNEITGLNMDPEKNLLVQVEHFEKDNRNVQLREDKAKPADCDLRLYVDEVATTHEDPAKLYN</sequence>
<dbReference type="AlphaFoldDB" id="A0A0M3K1S4"/>
<dbReference type="InterPro" id="IPR000687">
    <property type="entry name" value="RIO_kinase"/>
</dbReference>
<proteinExistence type="inferred from homology"/>
<dbReference type="PIRSF" id="PIRSF038146">
    <property type="entry name" value="Ser/Thr_PK_RIO3"/>
    <property type="match status" value="1"/>
</dbReference>
<dbReference type="GO" id="GO:0004674">
    <property type="term" value="F:protein serine/threonine kinase activity"/>
    <property type="evidence" value="ECO:0007669"/>
    <property type="project" value="UniProtKB-UniRule"/>
</dbReference>
<evidence type="ECO:0000256" key="7">
    <source>
        <dbReference type="ARBA" id="ARBA00022840"/>
    </source>
</evidence>
<dbReference type="PROSITE" id="PS01245">
    <property type="entry name" value="RIO1"/>
    <property type="match status" value="1"/>
</dbReference>
<evidence type="ECO:0000256" key="9">
    <source>
        <dbReference type="ARBA" id="ARBA00047899"/>
    </source>
</evidence>
<evidence type="ECO:0000256" key="4">
    <source>
        <dbReference type="ARBA" id="ARBA00022723"/>
    </source>
</evidence>
<evidence type="ECO:0000256" key="5">
    <source>
        <dbReference type="ARBA" id="ARBA00022741"/>
    </source>
</evidence>
<dbReference type="GO" id="GO:0005524">
    <property type="term" value="F:ATP binding"/>
    <property type="evidence" value="ECO:0007669"/>
    <property type="project" value="UniProtKB-UniRule"/>
</dbReference>
<reference evidence="13 14" key="2">
    <citation type="submission" date="2018-11" db="EMBL/GenBank/DDBJ databases">
        <authorList>
            <consortium name="Pathogen Informatics"/>
        </authorList>
    </citation>
    <scope>NUCLEOTIDE SEQUENCE [LARGE SCALE GENOMIC DNA]</scope>
</reference>
<dbReference type="PANTHER" id="PTHR45723">
    <property type="entry name" value="SERINE/THREONINE-PROTEIN KINASE RIO1"/>
    <property type="match status" value="1"/>
</dbReference>
<keyword evidence="3 11" id="KW-0808">Transferase</keyword>
<evidence type="ECO:0000256" key="6">
    <source>
        <dbReference type="ARBA" id="ARBA00022777"/>
    </source>
</evidence>
<keyword evidence="5 11" id="KW-0547">Nucleotide-binding</keyword>
<comment type="catalytic activity">
    <reaction evidence="9 11">
        <text>L-threonyl-[protein] + ATP = O-phospho-L-threonyl-[protein] + ADP + H(+)</text>
        <dbReference type="Rhea" id="RHEA:46608"/>
        <dbReference type="Rhea" id="RHEA-COMP:11060"/>
        <dbReference type="Rhea" id="RHEA-COMP:11605"/>
        <dbReference type="ChEBI" id="CHEBI:15378"/>
        <dbReference type="ChEBI" id="CHEBI:30013"/>
        <dbReference type="ChEBI" id="CHEBI:30616"/>
        <dbReference type="ChEBI" id="CHEBI:61977"/>
        <dbReference type="ChEBI" id="CHEBI:456216"/>
        <dbReference type="EC" id="2.7.11.1"/>
    </reaction>
</comment>
<dbReference type="OrthoDB" id="205248at2759"/>
<evidence type="ECO:0000313" key="13">
    <source>
        <dbReference type="EMBL" id="VDK51823.1"/>
    </source>
</evidence>
<dbReference type="GO" id="GO:0046872">
    <property type="term" value="F:metal ion binding"/>
    <property type="evidence" value="ECO:0007669"/>
    <property type="project" value="UniProtKB-UniRule"/>
</dbReference>
<organism evidence="15">
    <name type="scientific">Anisakis simplex</name>
    <name type="common">Herring worm</name>
    <dbReference type="NCBI Taxonomy" id="6269"/>
    <lineage>
        <taxon>Eukaryota</taxon>
        <taxon>Metazoa</taxon>
        <taxon>Ecdysozoa</taxon>
        <taxon>Nematoda</taxon>
        <taxon>Chromadorea</taxon>
        <taxon>Rhabditida</taxon>
        <taxon>Spirurina</taxon>
        <taxon>Ascaridomorpha</taxon>
        <taxon>Ascaridoidea</taxon>
        <taxon>Anisakidae</taxon>
        <taxon>Anisakis</taxon>
        <taxon>Anisakis simplex complex</taxon>
    </lineage>
</organism>
<name>A0A0M3K1S4_ANISI</name>
<keyword evidence="7" id="KW-0067">ATP-binding</keyword>
<dbReference type="SMART" id="SM00090">
    <property type="entry name" value="RIO"/>
    <property type="match status" value="1"/>
</dbReference>
<dbReference type="Gene3D" id="1.10.510.10">
    <property type="entry name" value="Transferase(Phosphotransferase) domain 1"/>
    <property type="match status" value="1"/>
</dbReference>
<dbReference type="EMBL" id="UYRR01031668">
    <property type="protein sequence ID" value="VDK51823.1"/>
    <property type="molecule type" value="Genomic_DNA"/>
</dbReference>
<protein>
    <recommendedName>
        <fullName evidence="11">Serine/threonine-protein kinase RIO3</fullName>
        <ecNumber evidence="11">2.7.11.1</ecNumber>
    </recommendedName>
</protein>
<gene>
    <name evidence="13" type="ORF">ASIM_LOCUS14239</name>
</gene>
<dbReference type="InterPro" id="IPR017406">
    <property type="entry name" value="Ser/Thr_kinase_Rio3"/>
</dbReference>
<evidence type="ECO:0000256" key="2">
    <source>
        <dbReference type="ARBA" id="ARBA00022527"/>
    </source>
</evidence>
<feature type="domain" description="RIO kinase" evidence="12">
    <location>
        <begin position="222"/>
        <end position="462"/>
    </location>
</feature>
<dbReference type="Pfam" id="PF01163">
    <property type="entry name" value="RIO1"/>
    <property type="match status" value="1"/>
</dbReference>
<evidence type="ECO:0000256" key="8">
    <source>
        <dbReference type="ARBA" id="ARBA00022842"/>
    </source>
</evidence>
<evidence type="ECO:0000256" key="3">
    <source>
        <dbReference type="ARBA" id="ARBA00022679"/>
    </source>
</evidence>
<dbReference type="WBParaSite" id="ASIM_0001482901-mRNA-1">
    <property type="protein sequence ID" value="ASIM_0001482901-mRNA-1"/>
    <property type="gene ID" value="ASIM_0001482901"/>
</dbReference>
<comment type="catalytic activity">
    <reaction evidence="10 11">
        <text>L-seryl-[protein] + ATP = O-phospho-L-seryl-[protein] + ADP + H(+)</text>
        <dbReference type="Rhea" id="RHEA:17989"/>
        <dbReference type="Rhea" id="RHEA-COMP:9863"/>
        <dbReference type="Rhea" id="RHEA-COMP:11604"/>
        <dbReference type="ChEBI" id="CHEBI:15378"/>
        <dbReference type="ChEBI" id="CHEBI:29999"/>
        <dbReference type="ChEBI" id="CHEBI:30616"/>
        <dbReference type="ChEBI" id="CHEBI:83421"/>
        <dbReference type="ChEBI" id="CHEBI:456216"/>
        <dbReference type="EC" id="2.7.11.1"/>
    </reaction>
</comment>
<dbReference type="InterPro" id="IPR018934">
    <property type="entry name" value="RIO_dom"/>
</dbReference>
<evidence type="ECO:0000256" key="1">
    <source>
        <dbReference type="ARBA" id="ARBA00009196"/>
    </source>
</evidence>